<organism evidence="1 2">
    <name type="scientific">Deinococcus yavapaiensis KR-236</name>
    <dbReference type="NCBI Taxonomy" id="694435"/>
    <lineage>
        <taxon>Bacteria</taxon>
        <taxon>Thermotogati</taxon>
        <taxon>Deinococcota</taxon>
        <taxon>Deinococci</taxon>
        <taxon>Deinococcales</taxon>
        <taxon>Deinococcaceae</taxon>
        <taxon>Deinococcus</taxon>
    </lineage>
</organism>
<name>A0A318S2A8_9DEIO</name>
<reference evidence="1 2" key="1">
    <citation type="submission" date="2018-06" db="EMBL/GenBank/DDBJ databases">
        <title>Genomic Encyclopedia of Type Strains, Phase IV (KMG-IV): sequencing the most valuable type-strain genomes for metagenomic binning, comparative biology and taxonomic classification.</title>
        <authorList>
            <person name="Goeker M."/>
        </authorList>
    </citation>
    <scope>NUCLEOTIDE SEQUENCE [LARGE SCALE GENOMIC DNA]</scope>
    <source>
        <strain evidence="1 2">DSM 18048</strain>
    </source>
</reference>
<proteinExistence type="predicted"/>
<evidence type="ECO:0000313" key="2">
    <source>
        <dbReference type="Proteomes" id="UP000248326"/>
    </source>
</evidence>
<keyword evidence="2" id="KW-1185">Reference proteome</keyword>
<dbReference type="Proteomes" id="UP000248326">
    <property type="component" value="Unassembled WGS sequence"/>
</dbReference>
<dbReference type="AlphaFoldDB" id="A0A318S2A8"/>
<comment type="caution">
    <text evidence="1">The sequence shown here is derived from an EMBL/GenBank/DDBJ whole genome shotgun (WGS) entry which is preliminary data.</text>
</comment>
<sequence>MNLQKIKLHLPGNFVLHRHSIMRMKRQASRRPRIGFGNDLFSFILLKREQHAGFICRYTNAMTIS</sequence>
<evidence type="ECO:0000313" key="1">
    <source>
        <dbReference type="EMBL" id="PYE50964.1"/>
    </source>
</evidence>
<gene>
    <name evidence="1" type="ORF">DES52_11631</name>
</gene>
<protein>
    <submittedName>
        <fullName evidence="1">Uncharacterized protein</fullName>
    </submittedName>
</protein>
<dbReference type="EMBL" id="QJSX01000016">
    <property type="protein sequence ID" value="PYE50964.1"/>
    <property type="molecule type" value="Genomic_DNA"/>
</dbReference>
<accession>A0A318S2A8</accession>